<name>A0A7C1GV27_9BACT</name>
<feature type="transmembrane region" description="Helical" evidence="7">
    <location>
        <begin position="352"/>
        <end position="370"/>
    </location>
</feature>
<evidence type="ECO:0000256" key="7">
    <source>
        <dbReference type="SAM" id="Phobius"/>
    </source>
</evidence>
<evidence type="ECO:0000256" key="1">
    <source>
        <dbReference type="ARBA" id="ARBA00004651"/>
    </source>
</evidence>
<keyword evidence="3" id="KW-1003">Cell membrane</keyword>
<gene>
    <name evidence="8" type="ORF">ENN47_12780</name>
</gene>
<feature type="transmembrane region" description="Helical" evidence="7">
    <location>
        <begin position="150"/>
        <end position="170"/>
    </location>
</feature>
<keyword evidence="4 7" id="KW-0812">Transmembrane</keyword>
<evidence type="ECO:0000256" key="3">
    <source>
        <dbReference type="ARBA" id="ARBA00022475"/>
    </source>
</evidence>
<feature type="transmembrane region" description="Helical" evidence="7">
    <location>
        <begin position="90"/>
        <end position="113"/>
    </location>
</feature>
<evidence type="ECO:0000256" key="5">
    <source>
        <dbReference type="ARBA" id="ARBA00022989"/>
    </source>
</evidence>
<evidence type="ECO:0000256" key="6">
    <source>
        <dbReference type="ARBA" id="ARBA00023136"/>
    </source>
</evidence>
<proteinExistence type="inferred from homology"/>
<dbReference type="InterPro" id="IPR005524">
    <property type="entry name" value="DUF318"/>
</dbReference>
<feature type="transmembrane region" description="Helical" evidence="7">
    <location>
        <begin position="322"/>
        <end position="340"/>
    </location>
</feature>
<evidence type="ECO:0000313" key="8">
    <source>
        <dbReference type="EMBL" id="HDP79023.1"/>
    </source>
</evidence>
<feature type="transmembrane region" description="Helical" evidence="7">
    <location>
        <begin position="119"/>
        <end position="138"/>
    </location>
</feature>
<dbReference type="EMBL" id="DSBT01000396">
    <property type="protein sequence ID" value="HDP79023.1"/>
    <property type="molecule type" value="Genomic_DNA"/>
</dbReference>
<sequence>MEKDLKKEVTKFGLLATGFFVFYLLPFESKYVQDAIISGFTMLGSYAREHVLLCLVPAFFIAGTITVFIRKDAILKLLGPDARKIISYPIAAISGGILAVCSCTILPLFGGIYKRGAGLGPAVAFLFSGPAINVAAIFLTGSAIGWEIALVRIVGASTSAILIGLTMHSIFREKGSGGFATQESDDQVSWPEAIGFLALQMTFLIVGGLAIDPIVKATILIISAIAVFVMAIRFKGELRNQWIGETWDFAKKILPYLFFGVFAAGIISSALPQSFVESLLGGNRFGSTLFASVFGAFMYFATLTEVPIVQSLMSLGMGKGPALALFMAGNSLSLPSMIVITRLLGKKRAFTYFGLVVVFSTLWGFIYGNLF</sequence>
<dbReference type="PANTHER" id="PTHR43299:SF1">
    <property type="entry name" value="UPF0718 PROTEIN YRAQ"/>
    <property type="match status" value="1"/>
</dbReference>
<comment type="similarity">
    <text evidence="2">Belongs to the UPF0718 family.</text>
</comment>
<organism evidence="8">
    <name type="scientific">Mesotoga infera</name>
    <dbReference type="NCBI Taxonomy" id="1236046"/>
    <lineage>
        <taxon>Bacteria</taxon>
        <taxon>Thermotogati</taxon>
        <taxon>Thermotogota</taxon>
        <taxon>Thermotogae</taxon>
        <taxon>Kosmotogales</taxon>
        <taxon>Kosmotogaceae</taxon>
        <taxon>Mesotoga</taxon>
    </lineage>
</organism>
<dbReference type="GO" id="GO:0005886">
    <property type="term" value="C:plasma membrane"/>
    <property type="evidence" value="ECO:0007669"/>
    <property type="project" value="UniProtKB-SubCell"/>
</dbReference>
<protein>
    <submittedName>
        <fullName evidence="8">Permease</fullName>
    </submittedName>
</protein>
<dbReference type="Proteomes" id="UP000886198">
    <property type="component" value="Unassembled WGS sequence"/>
</dbReference>
<evidence type="ECO:0000256" key="4">
    <source>
        <dbReference type="ARBA" id="ARBA00022692"/>
    </source>
</evidence>
<reference evidence="8" key="1">
    <citation type="journal article" date="2020" name="mSystems">
        <title>Genome- and Community-Level Interaction Insights into Carbon Utilization and Element Cycling Functions of Hydrothermarchaeota in Hydrothermal Sediment.</title>
        <authorList>
            <person name="Zhou Z."/>
            <person name="Liu Y."/>
            <person name="Xu W."/>
            <person name="Pan J."/>
            <person name="Luo Z.H."/>
            <person name="Li M."/>
        </authorList>
    </citation>
    <scope>NUCLEOTIDE SEQUENCE [LARGE SCALE GENOMIC DNA]</scope>
    <source>
        <strain evidence="8">SpSt-1179</strain>
    </source>
</reference>
<feature type="transmembrane region" description="Helical" evidence="7">
    <location>
        <begin position="284"/>
        <end position="302"/>
    </location>
</feature>
<dbReference type="AlphaFoldDB" id="A0A7C1GV27"/>
<evidence type="ECO:0000256" key="2">
    <source>
        <dbReference type="ARBA" id="ARBA00006386"/>
    </source>
</evidence>
<keyword evidence="5 7" id="KW-1133">Transmembrane helix</keyword>
<feature type="transmembrane region" description="Helical" evidence="7">
    <location>
        <begin position="254"/>
        <end position="272"/>
    </location>
</feature>
<comment type="caution">
    <text evidence="8">The sequence shown here is derived from an EMBL/GenBank/DDBJ whole genome shotgun (WGS) entry which is preliminary data.</text>
</comment>
<dbReference type="Pfam" id="PF03773">
    <property type="entry name" value="ArsP_1"/>
    <property type="match status" value="1"/>
</dbReference>
<comment type="subcellular location">
    <subcellularLocation>
        <location evidence="1">Cell membrane</location>
        <topology evidence="1">Multi-pass membrane protein</topology>
    </subcellularLocation>
</comment>
<dbReference type="PANTHER" id="PTHR43299">
    <property type="entry name" value="UPF0718 PROTEIN YRAQ"/>
    <property type="match status" value="1"/>
</dbReference>
<keyword evidence="6 7" id="KW-0472">Membrane</keyword>
<accession>A0A7C1GV27</accession>
<feature type="transmembrane region" description="Helical" evidence="7">
    <location>
        <begin position="217"/>
        <end position="234"/>
    </location>
</feature>
<feature type="transmembrane region" description="Helical" evidence="7">
    <location>
        <begin position="50"/>
        <end position="69"/>
    </location>
</feature>
<feature type="transmembrane region" description="Helical" evidence="7">
    <location>
        <begin position="12"/>
        <end position="30"/>
    </location>
</feature>